<dbReference type="GO" id="GO:0003700">
    <property type="term" value="F:DNA-binding transcription factor activity"/>
    <property type="evidence" value="ECO:0007669"/>
    <property type="project" value="InterPro"/>
</dbReference>
<comment type="caution">
    <text evidence="4">The sequence shown here is derived from an EMBL/GenBank/DDBJ whole genome shotgun (WGS) entry which is preliminary data.</text>
</comment>
<name>A0A7W7GPH5_9MICC</name>
<gene>
    <name evidence="4" type="ORF">HDA30_001407</name>
</gene>
<dbReference type="InterPro" id="IPR047057">
    <property type="entry name" value="MerR_fam"/>
</dbReference>
<feature type="region of interest" description="Disordered" evidence="2">
    <location>
        <begin position="1"/>
        <end position="24"/>
    </location>
</feature>
<dbReference type="AlphaFoldDB" id="A0A7W7GPH5"/>
<dbReference type="Proteomes" id="UP000540191">
    <property type="component" value="Unassembled WGS sequence"/>
</dbReference>
<dbReference type="InterPro" id="IPR009061">
    <property type="entry name" value="DNA-bd_dom_put_sf"/>
</dbReference>
<dbReference type="SMART" id="SM00422">
    <property type="entry name" value="HTH_MERR"/>
    <property type="match status" value="1"/>
</dbReference>
<keyword evidence="5" id="KW-1185">Reference proteome</keyword>
<dbReference type="InterPro" id="IPR000551">
    <property type="entry name" value="MerR-type_HTH_dom"/>
</dbReference>
<keyword evidence="1" id="KW-0238">DNA-binding</keyword>
<dbReference type="NCBIfam" id="NF047375">
    <property type="entry name" value="HeatShock_HspR"/>
    <property type="match status" value="1"/>
</dbReference>
<sequence>MSSAAQSADDAARRARQAARASSDRGQGWTAPVFVISAAAEMAQMHPQTLRQYDRIGLVVPQRQGGRQRRYSRADVDRLRTVQALSRDGVSLEGIRRIVDLEREVEQLQDVVAELAGQVDRMHQVSRISRVFTVGAQGEASARYSDSAVRRSMSRSARTRAQAQERAAAHGQERTQGASSENLDERSAHTDSPQQPAWAPSVRALPAGSTAERKVLVWKRARD</sequence>
<feature type="compositionally biased region" description="Low complexity" evidence="2">
    <location>
        <begin position="145"/>
        <end position="166"/>
    </location>
</feature>
<dbReference type="PROSITE" id="PS50937">
    <property type="entry name" value="HTH_MERR_2"/>
    <property type="match status" value="1"/>
</dbReference>
<dbReference type="EMBL" id="JACHNA010000001">
    <property type="protein sequence ID" value="MBB4735899.1"/>
    <property type="molecule type" value="Genomic_DNA"/>
</dbReference>
<organism evidence="4 5">
    <name type="scientific">Micrococcus cohnii</name>
    <dbReference type="NCBI Taxonomy" id="993416"/>
    <lineage>
        <taxon>Bacteria</taxon>
        <taxon>Bacillati</taxon>
        <taxon>Actinomycetota</taxon>
        <taxon>Actinomycetes</taxon>
        <taxon>Micrococcales</taxon>
        <taxon>Micrococcaceae</taxon>
        <taxon>Micrococcus</taxon>
    </lineage>
</organism>
<evidence type="ECO:0000256" key="2">
    <source>
        <dbReference type="SAM" id="MobiDB-lite"/>
    </source>
</evidence>
<dbReference type="Pfam" id="PF13411">
    <property type="entry name" value="MerR_1"/>
    <property type="match status" value="1"/>
</dbReference>
<evidence type="ECO:0000313" key="4">
    <source>
        <dbReference type="EMBL" id="MBB4735899.1"/>
    </source>
</evidence>
<protein>
    <submittedName>
        <fullName evidence="4">MerR family transcriptional regulator/heat shock protein HspR</fullName>
    </submittedName>
</protein>
<dbReference type="Gene3D" id="1.10.1660.10">
    <property type="match status" value="1"/>
</dbReference>
<dbReference type="RefSeq" id="WP_425488390.1">
    <property type="nucleotide sequence ID" value="NZ_JACHNA010000001.1"/>
</dbReference>
<evidence type="ECO:0000313" key="5">
    <source>
        <dbReference type="Proteomes" id="UP000540191"/>
    </source>
</evidence>
<accession>A0A7W7GPH5</accession>
<dbReference type="PANTHER" id="PTHR30204">
    <property type="entry name" value="REDOX-CYCLING DRUG-SENSING TRANSCRIPTIONAL ACTIVATOR SOXR"/>
    <property type="match status" value="1"/>
</dbReference>
<dbReference type="GO" id="GO:0003677">
    <property type="term" value="F:DNA binding"/>
    <property type="evidence" value="ECO:0007669"/>
    <property type="project" value="UniProtKB-KW"/>
</dbReference>
<dbReference type="SUPFAM" id="SSF46955">
    <property type="entry name" value="Putative DNA-binding domain"/>
    <property type="match status" value="1"/>
</dbReference>
<keyword evidence="4" id="KW-0346">Stress response</keyword>
<reference evidence="4 5" key="1">
    <citation type="submission" date="2020-08" db="EMBL/GenBank/DDBJ databases">
        <title>Sequencing the genomes of 1000 actinobacteria strains.</title>
        <authorList>
            <person name="Klenk H.-P."/>
        </authorList>
    </citation>
    <scope>NUCLEOTIDE SEQUENCE [LARGE SCALE GENOMIC DNA]</scope>
    <source>
        <strain evidence="4 5">DSM 23974</strain>
    </source>
</reference>
<evidence type="ECO:0000256" key="1">
    <source>
        <dbReference type="ARBA" id="ARBA00023125"/>
    </source>
</evidence>
<feature type="region of interest" description="Disordered" evidence="2">
    <location>
        <begin position="142"/>
        <end position="223"/>
    </location>
</feature>
<dbReference type="PRINTS" id="PR00040">
    <property type="entry name" value="HTHMERR"/>
</dbReference>
<evidence type="ECO:0000259" key="3">
    <source>
        <dbReference type="PROSITE" id="PS50937"/>
    </source>
</evidence>
<proteinExistence type="predicted"/>
<feature type="domain" description="HTH merR-type" evidence="3">
    <location>
        <begin position="33"/>
        <end position="101"/>
    </location>
</feature>
<dbReference type="PANTHER" id="PTHR30204:SF58">
    <property type="entry name" value="HTH-TYPE TRANSCRIPTIONAL REGULATOR YFMP"/>
    <property type="match status" value="1"/>
</dbReference>